<dbReference type="PANTHER" id="PTHR37512">
    <property type="entry name" value="TRIFUNCTIONAL NAD BIOSYNTHESIS/REGULATOR PROTEIN NADR"/>
    <property type="match status" value="1"/>
</dbReference>
<protein>
    <recommendedName>
        <fullName evidence="1">AAA+ ATPase domain-containing protein</fullName>
    </recommendedName>
</protein>
<dbReference type="EMBL" id="AZRA01000078">
    <property type="protein sequence ID" value="KDB51468.1"/>
    <property type="molecule type" value="Genomic_DNA"/>
</dbReference>
<gene>
    <name evidence="2" type="ORF">X805_29300</name>
</gene>
<keyword evidence="3" id="KW-1185">Reference proteome</keyword>
<dbReference type="Pfam" id="PF13521">
    <property type="entry name" value="AAA_28"/>
    <property type="match status" value="1"/>
</dbReference>
<organism evidence="2 3">
    <name type="scientific">Sphaerotilus natans subsp. natans DSM 6575</name>
    <dbReference type="NCBI Taxonomy" id="1286631"/>
    <lineage>
        <taxon>Bacteria</taxon>
        <taxon>Pseudomonadati</taxon>
        <taxon>Pseudomonadota</taxon>
        <taxon>Betaproteobacteria</taxon>
        <taxon>Burkholderiales</taxon>
        <taxon>Sphaerotilaceae</taxon>
        <taxon>Sphaerotilus</taxon>
    </lineage>
</organism>
<dbReference type="InterPro" id="IPR052735">
    <property type="entry name" value="NAD_biosynth-regulator"/>
</dbReference>
<dbReference type="SUPFAM" id="SSF52540">
    <property type="entry name" value="P-loop containing nucleoside triphosphate hydrolases"/>
    <property type="match status" value="1"/>
</dbReference>
<dbReference type="InterPro" id="IPR038727">
    <property type="entry name" value="NadR/Ttd14_AAA_dom"/>
</dbReference>
<dbReference type="eggNOG" id="COG3172">
    <property type="taxonomic scope" value="Bacteria"/>
</dbReference>
<evidence type="ECO:0000313" key="2">
    <source>
        <dbReference type="EMBL" id="KDB51468.1"/>
    </source>
</evidence>
<proteinExistence type="predicted"/>
<evidence type="ECO:0000259" key="1">
    <source>
        <dbReference type="SMART" id="SM00382"/>
    </source>
</evidence>
<dbReference type="Gene3D" id="3.40.50.300">
    <property type="entry name" value="P-loop containing nucleotide triphosphate hydrolases"/>
    <property type="match status" value="1"/>
</dbReference>
<reference evidence="2 3" key="1">
    <citation type="journal article" date="2014" name="FEMS Microbiol. Ecol.">
        <title>Sphaerotilus natans encrusted with nanoball-shaped Fe(III) oxide minerals formed by nitrate-reducing mixotrophic Fe(II) oxidation.</title>
        <authorList>
            <person name="Park S."/>
            <person name="Kim D.H."/>
            <person name="Lee J.H."/>
            <person name="Hur H.G."/>
        </authorList>
    </citation>
    <scope>NUCLEOTIDE SEQUENCE [LARGE SCALE GENOMIC DNA]</scope>
    <source>
        <strain evidence="2 3">DSM 6575</strain>
    </source>
</reference>
<dbReference type="SMART" id="SM00382">
    <property type="entry name" value="AAA"/>
    <property type="match status" value="1"/>
</dbReference>
<dbReference type="STRING" id="34103.SAMN05421778_101257"/>
<sequence length="222" mass="23958">MNPGLRAARPAALIAIVGAESCGKSTLARALTARLRADGLEAVCIDEYLREFCEQHGRTPRPDEQAAIAAEQSRRIAAARQSRLLPVDVVVADTTALMTAVYSELIFDDRSLHEAALAAHRQADLTLLMATDLPWVADGLQRDGPQVRAPVDRLLRGLLLGAGLGFSVIAGQGEARLQAALSAWEAWQRGRSPKPKIRWNHVCGRCGDPACERHGLGQSARM</sequence>
<dbReference type="PATRIC" id="fig|1286631.3.peg.2863"/>
<comment type="caution">
    <text evidence="2">The sequence shown here is derived from an EMBL/GenBank/DDBJ whole genome shotgun (WGS) entry which is preliminary data.</text>
</comment>
<dbReference type="RefSeq" id="WP_241462013.1">
    <property type="nucleotide sequence ID" value="NZ_AZRA01000078.1"/>
</dbReference>
<dbReference type="InterPro" id="IPR003593">
    <property type="entry name" value="AAA+_ATPase"/>
</dbReference>
<dbReference type="InterPro" id="IPR027417">
    <property type="entry name" value="P-loop_NTPase"/>
</dbReference>
<feature type="domain" description="AAA+ ATPase" evidence="1">
    <location>
        <begin position="10"/>
        <end position="155"/>
    </location>
</feature>
<dbReference type="Proteomes" id="UP000026714">
    <property type="component" value="Unassembled WGS sequence"/>
</dbReference>
<dbReference type="PANTHER" id="PTHR37512:SF1">
    <property type="entry name" value="NADR_TTD14 AAA DOMAIN-CONTAINING PROTEIN"/>
    <property type="match status" value="1"/>
</dbReference>
<dbReference type="AlphaFoldDB" id="A0A059KK46"/>
<name>A0A059KK46_9BURK</name>
<accession>A0A059KK46</accession>
<evidence type="ECO:0000313" key="3">
    <source>
        <dbReference type="Proteomes" id="UP000026714"/>
    </source>
</evidence>